<dbReference type="Proteomes" id="UP001190700">
    <property type="component" value="Unassembled WGS sequence"/>
</dbReference>
<evidence type="ECO:0000313" key="2">
    <source>
        <dbReference type="Proteomes" id="UP001190700"/>
    </source>
</evidence>
<proteinExistence type="predicted"/>
<keyword evidence="2" id="KW-1185">Reference proteome</keyword>
<organism evidence="1 2">
    <name type="scientific">Cymbomonas tetramitiformis</name>
    <dbReference type="NCBI Taxonomy" id="36881"/>
    <lineage>
        <taxon>Eukaryota</taxon>
        <taxon>Viridiplantae</taxon>
        <taxon>Chlorophyta</taxon>
        <taxon>Pyramimonadophyceae</taxon>
        <taxon>Pyramimonadales</taxon>
        <taxon>Pyramimonadaceae</taxon>
        <taxon>Cymbomonas</taxon>
    </lineage>
</organism>
<dbReference type="EMBL" id="LGRX02008929">
    <property type="protein sequence ID" value="KAK3272508.1"/>
    <property type="molecule type" value="Genomic_DNA"/>
</dbReference>
<name>A0AAE0L576_9CHLO</name>
<sequence length="182" mass="20418">MSCKAETLVNTECTDNGSKLPRLRLRGFMEVSRAVQKHVFEPPGPAEPGATTRLDKGLQLAAPHHFRGRMHLQLAQEYREAVWDKMKHPRKFYIKWRGFGPSDNRHSLPSFREIFLRLALASASRAVDLAPESVECGFLKACVLWALALNHSTTVNGERKYVKVIALPSLQSVELAILNIAS</sequence>
<reference evidence="1 2" key="1">
    <citation type="journal article" date="2015" name="Genome Biol. Evol.">
        <title>Comparative Genomics of a Bacterivorous Green Alga Reveals Evolutionary Causalities and Consequences of Phago-Mixotrophic Mode of Nutrition.</title>
        <authorList>
            <person name="Burns J.A."/>
            <person name="Paasch A."/>
            <person name="Narechania A."/>
            <person name="Kim E."/>
        </authorList>
    </citation>
    <scope>NUCLEOTIDE SEQUENCE [LARGE SCALE GENOMIC DNA]</scope>
    <source>
        <strain evidence="1 2">PLY_AMNH</strain>
    </source>
</reference>
<evidence type="ECO:0000313" key="1">
    <source>
        <dbReference type="EMBL" id="KAK3272508.1"/>
    </source>
</evidence>
<dbReference type="AlphaFoldDB" id="A0AAE0L576"/>
<accession>A0AAE0L576</accession>
<comment type="caution">
    <text evidence="1">The sequence shown here is derived from an EMBL/GenBank/DDBJ whole genome shotgun (WGS) entry which is preliminary data.</text>
</comment>
<protein>
    <submittedName>
        <fullName evidence="1">Uncharacterized protein</fullName>
    </submittedName>
</protein>
<gene>
    <name evidence="1" type="ORF">CYMTET_19200</name>
</gene>